<reference evidence="1 2" key="1">
    <citation type="submission" date="2018-05" db="EMBL/GenBank/DDBJ databases">
        <title>Complete genome sequence of Arcticibacterium luteifluviistationis SM1504T, a cytophagaceae bacterium isolated from Arctic surface seawater.</title>
        <authorList>
            <person name="Li Y."/>
            <person name="Qin Q.-L."/>
        </authorList>
    </citation>
    <scope>NUCLEOTIDE SEQUENCE [LARGE SCALE GENOMIC DNA]</scope>
    <source>
        <strain evidence="1 2">SM1504</strain>
    </source>
</reference>
<protein>
    <submittedName>
        <fullName evidence="1">PqqD family protein</fullName>
    </submittedName>
</protein>
<dbReference type="Pfam" id="PF05402">
    <property type="entry name" value="PqqD"/>
    <property type="match status" value="1"/>
</dbReference>
<gene>
    <name evidence="1" type="ORF">DJ013_04125</name>
</gene>
<accession>A0A2Z4G888</accession>
<proteinExistence type="predicted"/>
<evidence type="ECO:0000313" key="2">
    <source>
        <dbReference type="Proteomes" id="UP000249873"/>
    </source>
</evidence>
<dbReference type="Gene3D" id="1.10.10.1150">
    <property type="entry name" value="Coenzyme PQQ synthesis protein D (PqqD)"/>
    <property type="match status" value="1"/>
</dbReference>
<keyword evidence="2" id="KW-1185">Reference proteome</keyword>
<dbReference type="AlphaFoldDB" id="A0A2Z4G888"/>
<sequence length="90" mass="10076">METTYKLSDKQVSTSLSGESVILNHEKGSYYTLNEVGTFVWKTLETKEATEAELITGILENFDVVKEECTADLNTLLDDLINEGLVEKTK</sequence>
<dbReference type="OrthoDB" id="1495225at2"/>
<name>A0A2Z4G888_9BACT</name>
<dbReference type="KEGG" id="als:DJ013_04125"/>
<dbReference type="Proteomes" id="UP000249873">
    <property type="component" value="Chromosome"/>
</dbReference>
<dbReference type="EMBL" id="CP029480">
    <property type="protein sequence ID" value="AWV97402.1"/>
    <property type="molecule type" value="Genomic_DNA"/>
</dbReference>
<dbReference type="InterPro" id="IPR008792">
    <property type="entry name" value="PQQD"/>
</dbReference>
<evidence type="ECO:0000313" key="1">
    <source>
        <dbReference type="EMBL" id="AWV97402.1"/>
    </source>
</evidence>
<dbReference type="InterPro" id="IPR041881">
    <property type="entry name" value="PqqD_sf"/>
</dbReference>
<dbReference type="RefSeq" id="WP_111370504.1">
    <property type="nucleotide sequence ID" value="NZ_CP029480.1"/>
</dbReference>
<organism evidence="1 2">
    <name type="scientific">Arcticibacterium luteifluviistationis</name>
    <dbReference type="NCBI Taxonomy" id="1784714"/>
    <lineage>
        <taxon>Bacteria</taxon>
        <taxon>Pseudomonadati</taxon>
        <taxon>Bacteroidota</taxon>
        <taxon>Cytophagia</taxon>
        <taxon>Cytophagales</taxon>
        <taxon>Leadbetterellaceae</taxon>
        <taxon>Arcticibacterium</taxon>
    </lineage>
</organism>